<feature type="non-terminal residue" evidence="1">
    <location>
        <position position="90"/>
    </location>
</feature>
<evidence type="ECO:0000313" key="1">
    <source>
        <dbReference type="EMBL" id="KAK1136277.1"/>
    </source>
</evidence>
<keyword evidence="2" id="KW-1185">Reference proteome</keyword>
<accession>A0AA40KXG6</accession>
<comment type="caution">
    <text evidence="1">The sequence shown here is derived from an EMBL/GenBank/DDBJ whole genome shotgun (WGS) entry which is preliminary data.</text>
</comment>
<sequence length="90" mass="10131">MFYIKYVAFTSLGHYSRYVECYTKSGILEFSTATVCGFVCGLGQVINRPVADEHRGSVENLPQLERTAGNPLFDLFARRTNGNGWVCETR</sequence>
<gene>
    <name evidence="1" type="ORF">K0M31_000841</name>
</gene>
<name>A0AA40KXG6_9HYME</name>
<organism evidence="1 2">
    <name type="scientific">Melipona bicolor</name>
    <dbReference type="NCBI Taxonomy" id="60889"/>
    <lineage>
        <taxon>Eukaryota</taxon>
        <taxon>Metazoa</taxon>
        <taxon>Ecdysozoa</taxon>
        <taxon>Arthropoda</taxon>
        <taxon>Hexapoda</taxon>
        <taxon>Insecta</taxon>
        <taxon>Pterygota</taxon>
        <taxon>Neoptera</taxon>
        <taxon>Endopterygota</taxon>
        <taxon>Hymenoptera</taxon>
        <taxon>Apocrita</taxon>
        <taxon>Aculeata</taxon>
        <taxon>Apoidea</taxon>
        <taxon>Anthophila</taxon>
        <taxon>Apidae</taxon>
        <taxon>Melipona</taxon>
    </lineage>
</organism>
<protein>
    <submittedName>
        <fullName evidence="1">Uncharacterized protein</fullName>
    </submittedName>
</protein>
<reference evidence="1" key="1">
    <citation type="submission" date="2021-10" db="EMBL/GenBank/DDBJ databases">
        <title>Melipona bicolor Genome sequencing and assembly.</title>
        <authorList>
            <person name="Araujo N.S."/>
            <person name="Arias M.C."/>
        </authorList>
    </citation>
    <scope>NUCLEOTIDE SEQUENCE</scope>
    <source>
        <strain evidence="1">USP_2M_L1-L4_2017</strain>
        <tissue evidence="1">Whole body</tissue>
    </source>
</reference>
<dbReference type="Proteomes" id="UP001177670">
    <property type="component" value="Unassembled WGS sequence"/>
</dbReference>
<dbReference type="EMBL" id="JAHYIQ010000001">
    <property type="protein sequence ID" value="KAK1136277.1"/>
    <property type="molecule type" value="Genomic_DNA"/>
</dbReference>
<proteinExistence type="predicted"/>
<dbReference type="AlphaFoldDB" id="A0AA40KXG6"/>
<evidence type="ECO:0000313" key="2">
    <source>
        <dbReference type="Proteomes" id="UP001177670"/>
    </source>
</evidence>